<feature type="domain" description="Enoyl reductase (ER)" evidence="2">
    <location>
        <begin position="10"/>
        <end position="307"/>
    </location>
</feature>
<proteinExistence type="predicted"/>
<dbReference type="PANTHER" id="PTHR11695:SF294">
    <property type="entry name" value="RETICULON-4-INTERACTING PROTEIN 1, MITOCHONDRIAL"/>
    <property type="match status" value="1"/>
</dbReference>
<dbReference type="RefSeq" id="WP_184861675.1">
    <property type="nucleotide sequence ID" value="NZ_BAAAWY010000095.1"/>
</dbReference>
<name>A0A7W9KF75_9PSEU</name>
<reference evidence="3 4" key="1">
    <citation type="submission" date="2020-08" db="EMBL/GenBank/DDBJ databases">
        <title>Sequencing the genomes of 1000 actinobacteria strains.</title>
        <authorList>
            <person name="Klenk H.-P."/>
        </authorList>
    </citation>
    <scope>NUCLEOTIDE SEQUENCE [LARGE SCALE GENOMIC DNA]</scope>
    <source>
        <strain evidence="3 4">DSM 43851</strain>
    </source>
</reference>
<evidence type="ECO:0000313" key="3">
    <source>
        <dbReference type="EMBL" id="MBB5891527.1"/>
    </source>
</evidence>
<dbReference type="PROSITE" id="PS01162">
    <property type="entry name" value="QOR_ZETA_CRYSTAL"/>
    <property type="match status" value="1"/>
</dbReference>
<comment type="caution">
    <text evidence="3">The sequence shown here is derived from an EMBL/GenBank/DDBJ whole genome shotgun (WGS) entry which is preliminary data.</text>
</comment>
<dbReference type="InterPro" id="IPR050700">
    <property type="entry name" value="YIM1/Zinc_Alcohol_DH_Fams"/>
</dbReference>
<dbReference type="InterPro" id="IPR002364">
    <property type="entry name" value="Quin_OxRdtase/zeta-crystal_CS"/>
</dbReference>
<evidence type="ECO:0000313" key="4">
    <source>
        <dbReference type="Proteomes" id="UP000585638"/>
    </source>
</evidence>
<dbReference type="AlphaFoldDB" id="A0A7W9KF75"/>
<evidence type="ECO:0000259" key="2">
    <source>
        <dbReference type="SMART" id="SM00829"/>
    </source>
</evidence>
<dbReference type="InterPro" id="IPR020843">
    <property type="entry name" value="ER"/>
</dbReference>
<dbReference type="InterPro" id="IPR036291">
    <property type="entry name" value="NAD(P)-bd_dom_sf"/>
</dbReference>
<dbReference type="InterPro" id="IPR011032">
    <property type="entry name" value="GroES-like_sf"/>
</dbReference>
<dbReference type="EMBL" id="JACHIR010000001">
    <property type="protein sequence ID" value="MBB5891527.1"/>
    <property type="molecule type" value="Genomic_DNA"/>
</dbReference>
<dbReference type="CDD" id="cd05289">
    <property type="entry name" value="MDR_like_2"/>
    <property type="match status" value="1"/>
</dbReference>
<gene>
    <name evidence="3" type="ORF">BJ998_002723</name>
</gene>
<dbReference type="SUPFAM" id="SSF51735">
    <property type="entry name" value="NAD(P)-binding Rossmann-fold domains"/>
    <property type="match status" value="1"/>
</dbReference>
<dbReference type="InterPro" id="IPR013154">
    <property type="entry name" value="ADH-like_N"/>
</dbReference>
<dbReference type="Gene3D" id="3.90.180.10">
    <property type="entry name" value="Medium-chain alcohol dehydrogenases, catalytic domain"/>
    <property type="match status" value="1"/>
</dbReference>
<dbReference type="GO" id="GO:0016491">
    <property type="term" value="F:oxidoreductase activity"/>
    <property type="evidence" value="ECO:0007669"/>
    <property type="project" value="UniProtKB-KW"/>
</dbReference>
<dbReference type="Pfam" id="PF13602">
    <property type="entry name" value="ADH_zinc_N_2"/>
    <property type="match status" value="1"/>
</dbReference>
<sequence length="309" mass="32190">MKAIAQTEFGDASVLSLQELPDPVVGPDQVLVAVKATSVNPVDFKIRLGYLQGALPHHFPLIQGWDAAGVVVQAGPAVDGYAPGDEVFGYLRKDHVQNGTYAELVAAPERGLAHKPAGITFEQAAALPLAGLTALQLLKKIGVGEDDTVLVHAAAGGVGHFAVQIARVLGAAKVIGTASERNHDFLRSLGAEPVTYGEGLEDRVAALLGGDGKVDAVVDLIGGDALRVSPKLVRDPARIGSIIDAGVREFGGQYVFVKPNSEQLAWLGERTASGEITVSIEKVFPLAEAADAQRLAEGGHVRGKIVITV</sequence>
<protein>
    <submittedName>
        <fullName evidence="3">NADPH:quinone reductase-like Zn-dependent oxidoreductase</fullName>
    </submittedName>
</protein>
<accession>A0A7W9KF75</accession>
<organism evidence="3 4">
    <name type="scientific">Kutzneria kofuensis</name>
    <dbReference type="NCBI Taxonomy" id="103725"/>
    <lineage>
        <taxon>Bacteria</taxon>
        <taxon>Bacillati</taxon>
        <taxon>Actinomycetota</taxon>
        <taxon>Actinomycetes</taxon>
        <taxon>Pseudonocardiales</taxon>
        <taxon>Pseudonocardiaceae</taxon>
        <taxon>Kutzneria</taxon>
    </lineage>
</organism>
<dbReference type="Proteomes" id="UP000585638">
    <property type="component" value="Unassembled WGS sequence"/>
</dbReference>
<keyword evidence="1" id="KW-0560">Oxidoreductase</keyword>
<dbReference type="Gene3D" id="3.40.50.720">
    <property type="entry name" value="NAD(P)-binding Rossmann-like Domain"/>
    <property type="match status" value="1"/>
</dbReference>
<evidence type="ECO:0000256" key="1">
    <source>
        <dbReference type="ARBA" id="ARBA00023002"/>
    </source>
</evidence>
<dbReference type="PANTHER" id="PTHR11695">
    <property type="entry name" value="ALCOHOL DEHYDROGENASE RELATED"/>
    <property type="match status" value="1"/>
</dbReference>
<dbReference type="Pfam" id="PF08240">
    <property type="entry name" value="ADH_N"/>
    <property type="match status" value="1"/>
</dbReference>
<dbReference type="SUPFAM" id="SSF50129">
    <property type="entry name" value="GroES-like"/>
    <property type="match status" value="1"/>
</dbReference>
<dbReference type="SMART" id="SM00829">
    <property type="entry name" value="PKS_ER"/>
    <property type="match status" value="1"/>
</dbReference>
<keyword evidence="4" id="KW-1185">Reference proteome</keyword>
<dbReference type="GO" id="GO:0008270">
    <property type="term" value="F:zinc ion binding"/>
    <property type="evidence" value="ECO:0007669"/>
    <property type="project" value="InterPro"/>
</dbReference>